<evidence type="ECO:0000256" key="1">
    <source>
        <dbReference type="SAM" id="MobiDB-lite"/>
    </source>
</evidence>
<reference evidence="4" key="1">
    <citation type="submission" date="2016-06" db="UniProtKB">
        <authorList>
            <consortium name="WormBaseParasite"/>
        </authorList>
    </citation>
    <scope>IDENTIFICATION</scope>
</reference>
<proteinExistence type="predicted"/>
<evidence type="ECO:0000313" key="4">
    <source>
        <dbReference type="WBParaSite" id="ECPE_0000048101-mRNA-1"/>
    </source>
</evidence>
<name>A0A183A0J6_9TREM</name>
<dbReference type="Proteomes" id="UP000272942">
    <property type="component" value="Unassembled WGS sequence"/>
</dbReference>
<keyword evidence="3" id="KW-1185">Reference proteome</keyword>
<dbReference type="AlphaFoldDB" id="A0A183A0J6"/>
<organism evidence="4">
    <name type="scientific">Echinostoma caproni</name>
    <dbReference type="NCBI Taxonomy" id="27848"/>
    <lineage>
        <taxon>Eukaryota</taxon>
        <taxon>Metazoa</taxon>
        <taxon>Spiralia</taxon>
        <taxon>Lophotrochozoa</taxon>
        <taxon>Platyhelminthes</taxon>
        <taxon>Trematoda</taxon>
        <taxon>Digenea</taxon>
        <taxon>Plagiorchiida</taxon>
        <taxon>Echinostomata</taxon>
        <taxon>Echinostomatoidea</taxon>
        <taxon>Echinostomatidae</taxon>
        <taxon>Echinostoma</taxon>
    </lineage>
</organism>
<evidence type="ECO:0000313" key="3">
    <source>
        <dbReference type="Proteomes" id="UP000272942"/>
    </source>
</evidence>
<reference evidence="2 3" key="2">
    <citation type="submission" date="2018-11" db="EMBL/GenBank/DDBJ databases">
        <authorList>
            <consortium name="Pathogen Informatics"/>
        </authorList>
    </citation>
    <scope>NUCLEOTIDE SEQUENCE [LARGE SCALE GENOMIC DNA]</scope>
    <source>
        <strain evidence="2 3">Egypt</strain>
    </source>
</reference>
<evidence type="ECO:0000313" key="2">
    <source>
        <dbReference type="EMBL" id="VDP23158.1"/>
    </source>
</evidence>
<dbReference type="EMBL" id="UZAN01001612">
    <property type="protein sequence ID" value="VDP23158.1"/>
    <property type="molecule type" value="Genomic_DNA"/>
</dbReference>
<dbReference type="WBParaSite" id="ECPE_0000048101-mRNA-1">
    <property type="protein sequence ID" value="ECPE_0000048101-mRNA-1"/>
    <property type="gene ID" value="ECPE_0000048101"/>
</dbReference>
<feature type="region of interest" description="Disordered" evidence="1">
    <location>
        <begin position="1"/>
        <end position="28"/>
    </location>
</feature>
<sequence length="76" mass="7745">MTEKGSGSPMPTAAASIPPPAQPASLPNTRLYAQTAAAELVLSSAKMGSAKSCRPAKRTQITTNPGPVIRLLKASV</sequence>
<accession>A0A183A0J6</accession>
<gene>
    <name evidence="2" type="ORF">ECPE_LOCUS481</name>
</gene>
<protein>
    <submittedName>
        <fullName evidence="2 4">Uncharacterized protein</fullName>
    </submittedName>
</protein>